<dbReference type="GO" id="GO:0004252">
    <property type="term" value="F:serine-type endopeptidase activity"/>
    <property type="evidence" value="ECO:0007669"/>
    <property type="project" value="InterPro"/>
</dbReference>
<dbReference type="GO" id="GO:0006508">
    <property type="term" value="P:proteolysis"/>
    <property type="evidence" value="ECO:0007669"/>
    <property type="project" value="InterPro"/>
</dbReference>
<feature type="transmembrane region" description="Helical" evidence="1">
    <location>
        <begin position="7"/>
        <end position="27"/>
    </location>
</feature>
<dbReference type="InterPro" id="IPR000095">
    <property type="entry name" value="CRIB_dom"/>
</dbReference>
<dbReference type="EMBL" id="JADIMP010000083">
    <property type="protein sequence ID" value="MBO8441767.1"/>
    <property type="molecule type" value="Genomic_DNA"/>
</dbReference>
<dbReference type="InterPro" id="IPR001478">
    <property type="entry name" value="PDZ"/>
</dbReference>
<dbReference type="Proteomes" id="UP000823614">
    <property type="component" value="Unassembled WGS sequence"/>
</dbReference>
<feature type="domain" description="CRIB" evidence="2">
    <location>
        <begin position="139"/>
        <end position="152"/>
    </location>
</feature>
<keyword evidence="1" id="KW-0812">Transmembrane</keyword>
<dbReference type="Pfam" id="PF05362">
    <property type="entry name" value="Lon_C"/>
    <property type="match status" value="1"/>
</dbReference>
<dbReference type="InterPro" id="IPR027065">
    <property type="entry name" value="Lon_Prtase"/>
</dbReference>
<protein>
    <submittedName>
        <fullName evidence="3">PDZ domain-containing protein</fullName>
    </submittedName>
</protein>
<dbReference type="GO" id="GO:0004176">
    <property type="term" value="F:ATP-dependent peptidase activity"/>
    <property type="evidence" value="ECO:0007669"/>
    <property type="project" value="InterPro"/>
</dbReference>
<comment type="caution">
    <text evidence="3">The sequence shown here is derived from an EMBL/GenBank/DDBJ whole genome shotgun (WGS) entry which is preliminary data.</text>
</comment>
<proteinExistence type="predicted"/>
<dbReference type="SUPFAM" id="SSF54211">
    <property type="entry name" value="Ribosomal protein S5 domain 2-like"/>
    <property type="match status" value="1"/>
</dbReference>
<dbReference type="GO" id="GO:0030163">
    <property type="term" value="P:protein catabolic process"/>
    <property type="evidence" value="ECO:0007669"/>
    <property type="project" value="InterPro"/>
</dbReference>
<dbReference type="Pfam" id="PF13180">
    <property type="entry name" value="PDZ_2"/>
    <property type="match status" value="1"/>
</dbReference>
<sequence>MKKNKKNIIVWSSIILGIVVLLILRFMPLNYYIETPGSANNLERFVSMPTRPDRHKGSFMITSVYLQRATPITYALAKADPHASIEKEDAVTGGENAQVYSKVQRFYMNSAINEAIATAFKAAHQSYHKNYLGIYVLSISKNSDFKHKIHVGDTITKVNGVHYNYAEGYQKALAKLKVHHKVKITYKHDGVQKIATGRLIKLPTGKSGIGIMLTDNVKVHTDIPIKVNPQNIGGPSGGLMFSLQIYQQLTNDNLTNGRKIAGTGTINRYGYVGEIGGIDKKVIAAHKAGAKIFFAPYIKPYKIILKYEPQHMTNYQLAKKTAKKYAPNMKIVPVSTFEQAVHYLQTHR</sequence>
<dbReference type="GO" id="GO:0005524">
    <property type="term" value="F:ATP binding"/>
    <property type="evidence" value="ECO:0007669"/>
    <property type="project" value="InterPro"/>
</dbReference>
<gene>
    <name evidence="3" type="ORF">IAA89_04995</name>
</gene>
<evidence type="ECO:0000313" key="3">
    <source>
        <dbReference type="EMBL" id="MBO8441767.1"/>
    </source>
</evidence>
<evidence type="ECO:0000259" key="2">
    <source>
        <dbReference type="PROSITE" id="PS50108"/>
    </source>
</evidence>
<reference evidence="3" key="2">
    <citation type="journal article" date="2021" name="PeerJ">
        <title>Extensive microbial diversity within the chicken gut microbiome revealed by metagenomics and culture.</title>
        <authorList>
            <person name="Gilroy R."/>
            <person name="Ravi A."/>
            <person name="Getino M."/>
            <person name="Pursley I."/>
            <person name="Horton D.L."/>
            <person name="Alikhan N.F."/>
            <person name="Baker D."/>
            <person name="Gharbi K."/>
            <person name="Hall N."/>
            <person name="Watson M."/>
            <person name="Adriaenssens E.M."/>
            <person name="Foster-Nyarko E."/>
            <person name="Jarju S."/>
            <person name="Secka A."/>
            <person name="Antonio M."/>
            <person name="Oren A."/>
            <person name="Chaudhuri R.R."/>
            <person name="La Ragione R."/>
            <person name="Hildebrand F."/>
            <person name="Pallen M.J."/>
        </authorList>
    </citation>
    <scope>NUCLEOTIDE SEQUENCE</scope>
    <source>
        <strain evidence="3">C6-149</strain>
    </source>
</reference>
<dbReference type="AlphaFoldDB" id="A0A9D9H9X6"/>
<keyword evidence="1" id="KW-0472">Membrane</keyword>
<dbReference type="InterPro" id="IPR008269">
    <property type="entry name" value="Lon_proteolytic"/>
</dbReference>
<name>A0A9D9H9X6_9LACO</name>
<dbReference type="SUPFAM" id="SSF50156">
    <property type="entry name" value="PDZ domain-like"/>
    <property type="match status" value="1"/>
</dbReference>
<reference evidence="3" key="1">
    <citation type="submission" date="2020-10" db="EMBL/GenBank/DDBJ databases">
        <authorList>
            <person name="Gilroy R."/>
        </authorList>
    </citation>
    <scope>NUCLEOTIDE SEQUENCE</scope>
    <source>
        <strain evidence="3">C6-149</strain>
    </source>
</reference>
<dbReference type="NCBIfam" id="NF041438">
    <property type="entry name" value="SepM_fam_S16"/>
    <property type="match status" value="1"/>
</dbReference>
<dbReference type="Gene3D" id="3.30.230.10">
    <property type="match status" value="1"/>
</dbReference>
<keyword evidence="1" id="KW-1133">Transmembrane helix</keyword>
<dbReference type="InterPro" id="IPR036034">
    <property type="entry name" value="PDZ_sf"/>
</dbReference>
<dbReference type="PROSITE" id="PS50108">
    <property type="entry name" value="CRIB"/>
    <property type="match status" value="1"/>
</dbReference>
<evidence type="ECO:0000313" key="4">
    <source>
        <dbReference type="Proteomes" id="UP000823614"/>
    </source>
</evidence>
<dbReference type="InterPro" id="IPR020568">
    <property type="entry name" value="Ribosomal_Su5_D2-typ_SF"/>
</dbReference>
<accession>A0A9D9H9X6</accession>
<dbReference type="PANTHER" id="PTHR10046">
    <property type="entry name" value="ATP DEPENDENT LON PROTEASE FAMILY MEMBER"/>
    <property type="match status" value="1"/>
</dbReference>
<evidence type="ECO:0000256" key="1">
    <source>
        <dbReference type="SAM" id="Phobius"/>
    </source>
</evidence>
<organism evidence="3 4">
    <name type="scientific">Candidatus Gallilactobacillus intestinavium</name>
    <dbReference type="NCBI Taxonomy" id="2840838"/>
    <lineage>
        <taxon>Bacteria</taxon>
        <taxon>Bacillati</taxon>
        <taxon>Bacillota</taxon>
        <taxon>Bacilli</taxon>
        <taxon>Lactobacillales</taxon>
        <taxon>Lactobacillaceae</taxon>
        <taxon>Lactobacillaceae incertae sedis</taxon>
        <taxon>Candidatus Gallilactobacillus</taxon>
    </lineage>
</organism>
<dbReference type="InterPro" id="IPR014721">
    <property type="entry name" value="Ribsml_uS5_D2-typ_fold_subgr"/>
</dbReference>